<evidence type="ECO:0000256" key="1">
    <source>
        <dbReference type="SAM" id="MobiDB-lite"/>
    </source>
</evidence>
<organism evidence="2 3">
    <name type="scientific">Aegilops tauschii subsp. strangulata</name>
    <name type="common">Goatgrass</name>
    <dbReference type="NCBI Taxonomy" id="200361"/>
    <lineage>
        <taxon>Eukaryota</taxon>
        <taxon>Viridiplantae</taxon>
        <taxon>Streptophyta</taxon>
        <taxon>Embryophyta</taxon>
        <taxon>Tracheophyta</taxon>
        <taxon>Spermatophyta</taxon>
        <taxon>Magnoliopsida</taxon>
        <taxon>Liliopsida</taxon>
        <taxon>Poales</taxon>
        <taxon>Poaceae</taxon>
        <taxon>BOP clade</taxon>
        <taxon>Pooideae</taxon>
        <taxon>Triticodae</taxon>
        <taxon>Triticeae</taxon>
        <taxon>Triticinae</taxon>
        <taxon>Aegilops</taxon>
    </lineage>
</organism>
<reference evidence="2" key="5">
    <citation type="journal article" date="2021" name="G3 (Bethesda)">
        <title>Aegilops tauschii genome assembly Aet v5.0 features greater sequence contiguity and improved annotation.</title>
        <authorList>
            <person name="Wang L."/>
            <person name="Zhu T."/>
            <person name="Rodriguez J.C."/>
            <person name="Deal K.R."/>
            <person name="Dubcovsky J."/>
            <person name="McGuire P.E."/>
            <person name="Lux T."/>
            <person name="Spannagl M."/>
            <person name="Mayer K.F.X."/>
            <person name="Baldrich P."/>
            <person name="Meyers B.C."/>
            <person name="Huo N."/>
            <person name="Gu Y.Q."/>
            <person name="Zhou H."/>
            <person name="Devos K.M."/>
            <person name="Bennetzen J.L."/>
            <person name="Unver T."/>
            <person name="Budak H."/>
            <person name="Gulick P.J."/>
            <person name="Galiba G."/>
            <person name="Kalapos B."/>
            <person name="Nelson D.R."/>
            <person name="Li P."/>
            <person name="You F.M."/>
            <person name="Luo M.C."/>
            <person name="Dvorak J."/>
        </authorList>
    </citation>
    <scope>NUCLEOTIDE SEQUENCE [LARGE SCALE GENOMIC DNA]</scope>
    <source>
        <strain evidence="2">cv. AL8/78</strain>
    </source>
</reference>
<reference evidence="2" key="4">
    <citation type="submission" date="2019-03" db="UniProtKB">
        <authorList>
            <consortium name="EnsemblPlants"/>
        </authorList>
    </citation>
    <scope>IDENTIFICATION</scope>
</reference>
<feature type="compositionally biased region" description="Polar residues" evidence="1">
    <location>
        <begin position="1"/>
        <end position="13"/>
    </location>
</feature>
<protein>
    <recommendedName>
        <fullName evidence="4">Programmed cell death protein 2 C-terminal domain-containing protein</fullName>
    </recommendedName>
</protein>
<feature type="compositionally biased region" description="Acidic residues" evidence="1">
    <location>
        <begin position="34"/>
        <end position="43"/>
    </location>
</feature>
<dbReference type="Gramene" id="AET5Gv20145000.29">
    <property type="protein sequence ID" value="AET5Gv20145000.29"/>
    <property type="gene ID" value="AET5Gv20145000"/>
</dbReference>
<evidence type="ECO:0000313" key="3">
    <source>
        <dbReference type="Proteomes" id="UP000015105"/>
    </source>
</evidence>
<dbReference type="PANTHER" id="PTHR12298:SF6">
    <property type="entry name" value="MYND-TYPE DOMAIN-CONTAINING PROTEIN"/>
    <property type="match status" value="1"/>
</dbReference>
<keyword evidence="3" id="KW-1185">Reference proteome</keyword>
<reference evidence="3" key="2">
    <citation type="journal article" date="2017" name="Nat. Plants">
        <title>The Aegilops tauschii genome reveals multiple impacts of transposons.</title>
        <authorList>
            <person name="Zhao G."/>
            <person name="Zou C."/>
            <person name="Li K."/>
            <person name="Wang K."/>
            <person name="Li T."/>
            <person name="Gao L."/>
            <person name="Zhang X."/>
            <person name="Wang H."/>
            <person name="Yang Z."/>
            <person name="Liu X."/>
            <person name="Jiang W."/>
            <person name="Mao L."/>
            <person name="Kong X."/>
            <person name="Jiao Y."/>
            <person name="Jia J."/>
        </authorList>
    </citation>
    <scope>NUCLEOTIDE SEQUENCE [LARGE SCALE GENOMIC DNA]</scope>
    <source>
        <strain evidence="3">cv. AL8/78</strain>
    </source>
</reference>
<name>A0A453JP86_AEGTS</name>
<dbReference type="PANTHER" id="PTHR12298">
    <property type="entry name" value="PCDC2 PROGRAMMED CELL DEATH PROTEIN 2 -RELATED"/>
    <property type="match status" value="1"/>
</dbReference>
<dbReference type="EnsemblPlants" id="AET5Gv20145000.29">
    <property type="protein sequence ID" value="AET5Gv20145000.29"/>
    <property type="gene ID" value="AET5Gv20145000"/>
</dbReference>
<reference evidence="2" key="3">
    <citation type="journal article" date="2017" name="Nature">
        <title>Genome sequence of the progenitor of the wheat D genome Aegilops tauschii.</title>
        <authorList>
            <person name="Luo M.C."/>
            <person name="Gu Y.Q."/>
            <person name="Puiu D."/>
            <person name="Wang H."/>
            <person name="Twardziok S.O."/>
            <person name="Deal K.R."/>
            <person name="Huo N."/>
            <person name="Zhu T."/>
            <person name="Wang L."/>
            <person name="Wang Y."/>
            <person name="McGuire P.E."/>
            <person name="Liu S."/>
            <person name="Long H."/>
            <person name="Ramasamy R.K."/>
            <person name="Rodriguez J.C."/>
            <person name="Van S.L."/>
            <person name="Yuan L."/>
            <person name="Wang Z."/>
            <person name="Xia Z."/>
            <person name="Xiao L."/>
            <person name="Anderson O.D."/>
            <person name="Ouyang S."/>
            <person name="Liang Y."/>
            <person name="Zimin A.V."/>
            <person name="Pertea G."/>
            <person name="Qi P."/>
            <person name="Bennetzen J.L."/>
            <person name="Dai X."/>
            <person name="Dawson M.W."/>
            <person name="Muller H.G."/>
            <person name="Kugler K."/>
            <person name="Rivarola-Duarte L."/>
            <person name="Spannagl M."/>
            <person name="Mayer K.F.X."/>
            <person name="Lu F.H."/>
            <person name="Bevan M.W."/>
            <person name="Leroy P."/>
            <person name="Li P."/>
            <person name="You F.M."/>
            <person name="Sun Q."/>
            <person name="Liu Z."/>
            <person name="Lyons E."/>
            <person name="Wicker T."/>
            <person name="Salzberg S.L."/>
            <person name="Devos K.M."/>
            <person name="Dvorak J."/>
        </authorList>
    </citation>
    <scope>NUCLEOTIDE SEQUENCE [LARGE SCALE GENOMIC DNA]</scope>
    <source>
        <strain evidence="2">cv. AL8/78</strain>
    </source>
</reference>
<feature type="region of interest" description="Disordered" evidence="1">
    <location>
        <begin position="1"/>
        <end position="44"/>
    </location>
</feature>
<proteinExistence type="predicted"/>
<reference evidence="3" key="1">
    <citation type="journal article" date="2014" name="Science">
        <title>Ancient hybridizations among the ancestral genomes of bread wheat.</title>
        <authorList>
            <consortium name="International Wheat Genome Sequencing Consortium,"/>
            <person name="Marcussen T."/>
            <person name="Sandve S.R."/>
            <person name="Heier L."/>
            <person name="Spannagl M."/>
            <person name="Pfeifer M."/>
            <person name="Jakobsen K.S."/>
            <person name="Wulff B.B."/>
            <person name="Steuernagel B."/>
            <person name="Mayer K.F."/>
            <person name="Olsen O.A."/>
        </authorList>
    </citation>
    <scope>NUCLEOTIDE SEQUENCE [LARGE SCALE GENOMIC DNA]</scope>
    <source>
        <strain evidence="3">cv. AL8/78</strain>
    </source>
</reference>
<evidence type="ECO:0000313" key="2">
    <source>
        <dbReference type="EnsemblPlants" id="AET5Gv20145000.29"/>
    </source>
</evidence>
<dbReference type="Proteomes" id="UP000015105">
    <property type="component" value="Chromosome 5D"/>
</dbReference>
<evidence type="ECO:0008006" key="4">
    <source>
        <dbReference type="Google" id="ProtNLM"/>
    </source>
</evidence>
<accession>A0A453JP86</accession>
<dbReference type="AlphaFoldDB" id="A0A453JP86"/>
<sequence>MELDTSTPQNLDITSHEEDPGPVAVSEGGHEGIDDHDDDEGLEEPQVTLYVAEEPKEPSDWHLLLPQHFPDKAGGAPAWLDPVNLPSGELSRCGFCGAPLRFVLQLQAPIKWKETACHRTFFVFMCPSMSCLMQDQHEQGKDRAGIVRSVKVFRCQLAKNNPFYPVEEPRPEDCVDPEGCVVYLLAVHGLNILYLMKWRPLIVAKTAQSSWWKKATNQMT</sequence>